<evidence type="ECO:0000259" key="5">
    <source>
        <dbReference type="PROSITE" id="PS50853"/>
    </source>
</evidence>
<reference evidence="6 7" key="1">
    <citation type="journal article" date="2018" name="Gigascience">
        <title>Genomes of trombidid mites reveal novel predicted allergens and laterally-transferred genes associated with secondary metabolism.</title>
        <authorList>
            <person name="Dong X."/>
            <person name="Chaisiri K."/>
            <person name="Xia D."/>
            <person name="Armstrong S.D."/>
            <person name="Fang Y."/>
            <person name="Donnelly M.J."/>
            <person name="Kadowaki T."/>
            <person name="McGarry J.W."/>
            <person name="Darby A.C."/>
            <person name="Makepeace B.L."/>
        </authorList>
    </citation>
    <scope>NUCLEOTIDE SEQUENCE [LARGE SCALE GENOMIC DNA]</scope>
    <source>
        <strain evidence="6">UoL-UT</strain>
    </source>
</reference>
<keyword evidence="1" id="KW-0677">Repeat</keyword>
<dbReference type="InterPro" id="IPR036116">
    <property type="entry name" value="FN3_sf"/>
</dbReference>
<dbReference type="Gene3D" id="3.90.190.10">
    <property type="entry name" value="Protein tyrosine phosphatase superfamily"/>
    <property type="match status" value="1"/>
</dbReference>
<dbReference type="STRING" id="299467.A0A443SJV2"/>
<dbReference type="Pfam" id="PF00041">
    <property type="entry name" value="fn3"/>
    <property type="match status" value="4"/>
</dbReference>
<dbReference type="Gene3D" id="2.60.40.10">
    <property type="entry name" value="Immunoglobulins"/>
    <property type="match status" value="4"/>
</dbReference>
<feature type="domain" description="Fibronectin type-III" evidence="5">
    <location>
        <begin position="119"/>
        <end position="217"/>
    </location>
</feature>
<keyword evidence="2" id="KW-0904">Protein phosphatase</keyword>
<organism evidence="6 7">
    <name type="scientific">Leptotrombidium deliense</name>
    <dbReference type="NCBI Taxonomy" id="299467"/>
    <lineage>
        <taxon>Eukaryota</taxon>
        <taxon>Metazoa</taxon>
        <taxon>Ecdysozoa</taxon>
        <taxon>Arthropoda</taxon>
        <taxon>Chelicerata</taxon>
        <taxon>Arachnida</taxon>
        <taxon>Acari</taxon>
        <taxon>Acariformes</taxon>
        <taxon>Trombidiformes</taxon>
        <taxon>Prostigmata</taxon>
        <taxon>Anystina</taxon>
        <taxon>Parasitengona</taxon>
        <taxon>Trombiculoidea</taxon>
        <taxon>Trombiculidae</taxon>
        <taxon>Leptotrombidium</taxon>
    </lineage>
</organism>
<dbReference type="OrthoDB" id="6022401at2759"/>
<sequence>KGARIISCLLKLFVQNVPDPPGQPYLTGFTSRSVNLTWTPRLDNHHSPVLHYVIHVRIGENEKWEAATGVMTPDNRTSFQLIGLQPFTIYSFRLIAVNAIGASLPSKESFPMITLQEVPNGKPTITGHQYENSTVVRVQWAPPLKETIHGEFLGYLIKYKQREKDEPEKELKVLANVQECFIKDLKPFTQYLVSVQIRNPVGFGPAAVVAVMTDEGVPSAPRNLTIVNIGDNSINLRWESPEFANGIIKEYAVHLYNIGLNETELRTVYDPQPIKQYTVSKLKPFSVYKIWVQAYNRKHAGNLSNPVEAQTDVQGPSAPYIINLTCSATDTLFIQWERPTTYYNNIDYYFVSYRSEKSHDFEEIELIAGPDKRDYEITNLTENTLYEVKVQAASRSIIQNALLVRGDYSQSRKVILQSFVTPNIVDNGLSASIVAAVICASFALILAILTIILWRKYFQAAYYYLDDPPSQTRGSSPQFSETYDESEYASVPVSLWSKHVQDLHADSDIGFSREYEAIQSTMDVDLSCEYSQMMENKNKNRYVNIVAYDHTRVVLKPLNGQKKSAIDYINANYIDGYCKPRAYIGTQGPLPSTFDDYWRMIWEQRVCIVVMITNLIERGRRKCDLYWPKEGVETYGIIQVKILQEVVMATYTLRTFQIRNTKVKKVYKMI</sequence>
<dbReference type="CDD" id="cd00063">
    <property type="entry name" value="FN3"/>
    <property type="match status" value="4"/>
</dbReference>
<keyword evidence="7" id="KW-1185">Reference proteome</keyword>
<dbReference type="InterPro" id="IPR003961">
    <property type="entry name" value="FN3_dom"/>
</dbReference>
<dbReference type="SUPFAM" id="SSF52799">
    <property type="entry name" value="(Phosphotyrosine protein) phosphatases II"/>
    <property type="match status" value="1"/>
</dbReference>
<dbReference type="GO" id="GO:0016020">
    <property type="term" value="C:membrane"/>
    <property type="evidence" value="ECO:0007669"/>
    <property type="project" value="UniProtKB-SubCell"/>
</dbReference>
<dbReference type="EMBL" id="NCKV01001772">
    <property type="protein sequence ID" value="RWS27801.1"/>
    <property type="molecule type" value="Genomic_DNA"/>
</dbReference>
<dbReference type="Proteomes" id="UP000288716">
    <property type="component" value="Unassembled WGS sequence"/>
</dbReference>
<keyword evidence="3" id="KW-0812">Transmembrane</keyword>
<feature type="domain" description="Fibronectin type-III" evidence="5">
    <location>
        <begin position="220"/>
        <end position="314"/>
    </location>
</feature>
<evidence type="ECO:0000313" key="6">
    <source>
        <dbReference type="EMBL" id="RWS27801.1"/>
    </source>
</evidence>
<feature type="domain" description="Fibronectin type-III" evidence="5">
    <location>
        <begin position="315"/>
        <end position="419"/>
    </location>
</feature>
<dbReference type="InterPro" id="IPR029021">
    <property type="entry name" value="Prot-tyrosine_phosphatase-like"/>
</dbReference>
<dbReference type="VEuPathDB" id="VectorBase:LDEU004239"/>
<accession>A0A443SJV2</accession>
<dbReference type="SMART" id="SM00060">
    <property type="entry name" value="FN3"/>
    <property type="match status" value="4"/>
</dbReference>
<keyword evidence="3" id="KW-1133">Transmembrane helix</keyword>
<evidence type="ECO:0000313" key="7">
    <source>
        <dbReference type="Proteomes" id="UP000288716"/>
    </source>
</evidence>
<feature type="transmembrane region" description="Helical" evidence="3">
    <location>
        <begin position="429"/>
        <end position="454"/>
    </location>
</feature>
<evidence type="ECO:0000256" key="1">
    <source>
        <dbReference type="ARBA" id="ARBA00022737"/>
    </source>
</evidence>
<proteinExistence type="predicted"/>
<dbReference type="PROSITE" id="PS50055">
    <property type="entry name" value="TYR_PHOSPHATASE_PTP"/>
    <property type="match status" value="1"/>
</dbReference>
<dbReference type="SUPFAM" id="SSF49265">
    <property type="entry name" value="Fibronectin type III"/>
    <property type="match status" value="2"/>
</dbReference>
<dbReference type="InterPro" id="IPR000242">
    <property type="entry name" value="PTP_cat"/>
</dbReference>
<evidence type="ECO:0000256" key="3">
    <source>
        <dbReference type="SAM" id="Phobius"/>
    </source>
</evidence>
<dbReference type="FunFam" id="2.60.40.10:FF:001386">
    <property type="entry name" value="Receptor-type tyrosine-protein phosphatase gamma"/>
    <property type="match status" value="1"/>
</dbReference>
<dbReference type="PANTHER" id="PTHR46957:SF3">
    <property type="entry name" value="CYTOKINE RECEPTOR"/>
    <property type="match status" value="1"/>
</dbReference>
<dbReference type="PRINTS" id="PR00700">
    <property type="entry name" value="PRTYPHPHTASE"/>
</dbReference>
<dbReference type="GO" id="GO:0004725">
    <property type="term" value="F:protein tyrosine phosphatase activity"/>
    <property type="evidence" value="ECO:0007669"/>
    <property type="project" value="InterPro"/>
</dbReference>
<dbReference type="InterPro" id="IPR013783">
    <property type="entry name" value="Ig-like_fold"/>
</dbReference>
<gene>
    <name evidence="6" type="ORF">B4U80_09566</name>
</gene>
<dbReference type="AlphaFoldDB" id="A0A443SJV2"/>
<dbReference type="SMART" id="SM00194">
    <property type="entry name" value="PTPc"/>
    <property type="match status" value="1"/>
</dbReference>
<feature type="non-terminal residue" evidence="6">
    <location>
        <position position="1"/>
    </location>
</feature>
<evidence type="ECO:0000259" key="4">
    <source>
        <dbReference type="PROSITE" id="PS50055"/>
    </source>
</evidence>
<dbReference type="PROSITE" id="PS50853">
    <property type="entry name" value="FN3"/>
    <property type="match status" value="4"/>
</dbReference>
<evidence type="ECO:0000256" key="2">
    <source>
        <dbReference type="ARBA" id="ARBA00022912"/>
    </source>
</evidence>
<name>A0A443SJV2_9ACAR</name>
<comment type="caution">
    <text evidence="6">The sequence shown here is derived from an EMBL/GenBank/DDBJ whole genome shotgun (WGS) entry which is preliminary data.</text>
</comment>
<protein>
    <submittedName>
        <fullName evidence="6">Tyrosine-protein phosphatase 99A-like protein</fullName>
    </submittedName>
</protein>
<dbReference type="Pfam" id="PF00102">
    <property type="entry name" value="Y_phosphatase"/>
    <property type="match status" value="1"/>
</dbReference>
<dbReference type="FunFam" id="2.60.40.10:FF:000028">
    <property type="entry name" value="Neuronal cell adhesion molecule"/>
    <property type="match status" value="1"/>
</dbReference>
<keyword evidence="3" id="KW-0472">Membrane</keyword>
<feature type="domain" description="Fibronectin type-III" evidence="5">
    <location>
        <begin position="20"/>
        <end position="117"/>
    </location>
</feature>
<keyword evidence="2" id="KW-0378">Hydrolase</keyword>
<dbReference type="InterPro" id="IPR050713">
    <property type="entry name" value="RTP_Phos/Ushers"/>
</dbReference>
<dbReference type="PANTHER" id="PTHR46957">
    <property type="entry name" value="CYTOKINE RECEPTOR"/>
    <property type="match status" value="1"/>
</dbReference>
<feature type="domain" description="Tyrosine-protein phosphatase" evidence="4">
    <location>
        <begin position="511"/>
        <end position="670"/>
    </location>
</feature>